<comment type="caution">
    <text evidence="2">The sequence shown here is derived from an EMBL/GenBank/DDBJ whole genome shotgun (WGS) entry which is preliminary data.</text>
</comment>
<dbReference type="EMBL" id="JAOPKB010000019">
    <property type="protein sequence ID" value="MCU4975458.1"/>
    <property type="molecule type" value="Genomic_DNA"/>
</dbReference>
<gene>
    <name evidence="2" type="ORF">OB955_22470</name>
</gene>
<organism evidence="2 3">
    <name type="scientific">Natronoglomus mannanivorans</name>
    <dbReference type="NCBI Taxonomy" id="2979990"/>
    <lineage>
        <taxon>Archaea</taxon>
        <taxon>Methanobacteriati</taxon>
        <taxon>Methanobacteriota</taxon>
        <taxon>Stenosarchaea group</taxon>
        <taxon>Halobacteria</taxon>
        <taxon>Halobacteriales</taxon>
        <taxon>Natrialbaceae</taxon>
        <taxon>Natronoglomus</taxon>
    </lineage>
</organism>
<evidence type="ECO:0000313" key="3">
    <source>
        <dbReference type="Proteomes" id="UP001320972"/>
    </source>
</evidence>
<dbReference type="InterPro" id="IPR053714">
    <property type="entry name" value="Iso_Racemase_Enz_sf"/>
</dbReference>
<dbReference type="Proteomes" id="UP001320972">
    <property type="component" value="Unassembled WGS sequence"/>
</dbReference>
<sequence length="218" mass="23337">MSTVCFFHTGSVLCEPFDELAAEYIPEGDYFHLVDESVIDELLSVGELTPSITRRICTQLSLAEQAGADVVLDTCSSTSPAVDTARQLVDVPIVKIDDPMAERAVELGDRIAVVATAESTLGPSTELVERKAEATGESASVESTLVDEAFEARLDGDTDRHDRLVSERVVGLAEETDVVILAQASMSHLESDLSDRVSVPVLSSPSLAMEAIANRVTE</sequence>
<proteinExistence type="inferred from homology"/>
<keyword evidence="3" id="KW-1185">Reference proteome</keyword>
<dbReference type="InterPro" id="IPR015942">
    <property type="entry name" value="Asp/Glu/hydantoin_racemase"/>
</dbReference>
<accession>A0ABT2QKJ1</accession>
<name>A0ABT2QKJ1_9EURY</name>
<dbReference type="Pfam" id="PF01177">
    <property type="entry name" value="Asp_Glu_race"/>
    <property type="match status" value="1"/>
</dbReference>
<reference evidence="2 3" key="1">
    <citation type="submission" date="2022-09" db="EMBL/GenBank/DDBJ databases">
        <title>Enrichment on poylsaccharides allowed isolation of novel metabolic and taxonomic groups of Haloarchaea.</title>
        <authorList>
            <person name="Sorokin D.Y."/>
            <person name="Elcheninov A.G."/>
            <person name="Khizhniak T.V."/>
            <person name="Kolganova T.V."/>
            <person name="Kublanov I.V."/>
        </authorList>
    </citation>
    <scope>NUCLEOTIDE SEQUENCE [LARGE SCALE GENOMIC DNA]</scope>
    <source>
        <strain evidence="2 3">AArc-m2/3/4</strain>
    </source>
</reference>
<dbReference type="Gene3D" id="3.40.50.12500">
    <property type="match status" value="1"/>
</dbReference>
<evidence type="ECO:0000256" key="1">
    <source>
        <dbReference type="ARBA" id="ARBA00038414"/>
    </source>
</evidence>
<evidence type="ECO:0000313" key="2">
    <source>
        <dbReference type="EMBL" id="MCU4975458.1"/>
    </source>
</evidence>
<protein>
    <submittedName>
        <fullName evidence="2">Aspartate/glutamate racemase family protein</fullName>
    </submittedName>
</protein>
<comment type="similarity">
    <text evidence="1">Belongs to the HyuE racemase family.</text>
</comment>
<dbReference type="RefSeq" id="WP_338009176.1">
    <property type="nucleotide sequence ID" value="NZ_JAOPKB010000019.1"/>
</dbReference>